<keyword evidence="1" id="KW-1133">Transmembrane helix</keyword>
<protein>
    <submittedName>
        <fullName evidence="4">Acyltransferase</fullName>
    </submittedName>
</protein>
<evidence type="ECO:0000313" key="4">
    <source>
        <dbReference type="EMBL" id="MDG0817713.1"/>
    </source>
</evidence>
<comment type="caution">
    <text evidence="4">The sequence shown here is derived from an EMBL/GenBank/DDBJ whole genome shotgun (WGS) entry which is preliminary data.</text>
</comment>
<keyword evidence="5" id="KW-1185">Reference proteome</keyword>
<feature type="domain" description="SGNH" evidence="3">
    <location>
        <begin position="402"/>
        <end position="628"/>
    </location>
</feature>
<feature type="transmembrane region" description="Helical" evidence="1">
    <location>
        <begin position="318"/>
        <end position="340"/>
    </location>
</feature>
<evidence type="ECO:0000313" key="5">
    <source>
        <dbReference type="Proteomes" id="UP001152321"/>
    </source>
</evidence>
<sequence>MNKVRFIPEVEGLRGIAVLSVLLFHLNKSFLPGGYLGVDIFFAISGFLITSISISEFAATGSISIAEFYRKRIKRIIPLFSLVVLVTLIAGYLLFLPDYFLLLGRSIAASLTFTSNFFFSQNLDYFANNSNEYPLLHTWSLSIEEQFYFIWPLVLILSLRKFELKSIFKGLVVAIIASLIFADALRLLDASSSGIYFNSLPRFGEIAIGACLAFLFKLTDADWNKKFHRHASFLGLLLLAVSVIVINDTFWFPGLLCLVPCGGAALIIWGSRSQESHWGSRLLNNKYLRKVGDFSYSLYLWHWPVLAFTRYLTGSYEIPLHLLLIDLVLMFSLSYITRYFFENKFIALKWNLPKVFAVLLLVPFGFFWLATSSIEKNEGVPQRISHIEQFETETSFIEDKYCHNLENEECLFGNLKSHQRIYLIGDSNAGHFTPFIVSALGKSYLIEAKTVDTCPPLLSLTNTTKTDIKNVSNEHCFALLDQFKEDIGEQDIIVLAANWGNYISSFKDFEKDFRRTLQLLAGHKVVVIGRIPGVDSSQYNQYLRETYSPLYQKFELKSHISKLDLHNSLKPQTNANAKIKAIASEFNYVKFLDPLEINSNFWKTAPLSKENILVYKDAGHLNQYGSDLWGKLSAVKVQLIFREL</sequence>
<name>A0ABT6DRD0_9BACT</name>
<reference evidence="4" key="1">
    <citation type="submission" date="2022-08" db="EMBL/GenBank/DDBJ databases">
        <title>Novel Bdellovibrio Species Isolated from Svalbard: Designation Bdellovibrio svalbardensis.</title>
        <authorList>
            <person name="Mitchell R.J."/>
            <person name="Choi S.Y."/>
        </authorList>
    </citation>
    <scope>NUCLEOTIDE SEQUENCE</scope>
    <source>
        <strain evidence="4">PAP01</strain>
    </source>
</reference>
<dbReference type="GO" id="GO:0016746">
    <property type="term" value="F:acyltransferase activity"/>
    <property type="evidence" value="ECO:0007669"/>
    <property type="project" value="UniProtKB-KW"/>
</dbReference>
<dbReference type="Pfam" id="PF01757">
    <property type="entry name" value="Acyl_transf_3"/>
    <property type="match status" value="1"/>
</dbReference>
<feature type="transmembrane region" description="Helical" evidence="1">
    <location>
        <begin position="76"/>
        <end position="95"/>
    </location>
</feature>
<keyword evidence="1" id="KW-0812">Transmembrane</keyword>
<organism evidence="4 5">
    <name type="scientific">Bdellovibrio svalbardensis</name>
    <dbReference type="NCBI Taxonomy" id="2972972"/>
    <lineage>
        <taxon>Bacteria</taxon>
        <taxon>Pseudomonadati</taxon>
        <taxon>Bdellovibrionota</taxon>
        <taxon>Bdellovibrionia</taxon>
        <taxon>Bdellovibrionales</taxon>
        <taxon>Pseudobdellovibrionaceae</taxon>
        <taxon>Bdellovibrio</taxon>
    </lineage>
</organism>
<dbReference type="EMBL" id="JANRMI010000004">
    <property type="protein sequence ID" value="MDG0817713.1"/>
    <property type="molecule type" value="Genomic_DNA"/>
</dbReference>
<dbReference type="RefSeq" id="WP_277579185.1">
    <property type="nucleotide sequence ID" value="NZ_JANRMI010000004.1"/>
</dbReference>
<dbReference type="Proteomes" id="UP001152321">
    <property type="component" value="Unassembled WGS sequence"/>
</dbReference>
<feature type="transmembrane region" description="Helical" evidence="1">
    <location>
        <begin position="40"/>
        <end position="64"/>
    </location>
</feature>
<feature type="transmembrane region" description="Helical" evidence="1">
    <location>
        <begin position="352"/>
        <end position="370"/>
    </location>
</feature>
<dbReference type="PANTHER" id="PTHR23028">
    <property type="entry name" value="ACETYLTRANSFERASE"/>
    <property type="match status" value="1"/>
</dbReference>
<evidence type="ECO:0000259" key="3">
    <source>
        <dbReference type="Pfam" id="PF19040"/>
    </source>
</evidence>
<dbReference type="InterPro" id="IPR043968">
    <property type="entry name" value="SGNH"/>
</dbReference>
<keyword evidence="1" id="KW-0472">Membrane</keyword>
<evidence type="ECO:0000256" key="1">
    <source>
        <dbReference type="SAM" id="Phobius"/>
    </source>
</evidence>
<feature type="transmembrane region" description="Helical" evidence="1">
    <location>
        <begin position="252"/>
        <end position="270"/>
    </location>
</feature>
<feature type="domain" description="Acyltransferase 3" evidence="2">
    <location>
        <begin position="8"/>
        <end position="337"/>
    </location>
</feature>
<feature type="transmembrane region" description="Helical" evidence="1">
    <location>
        <begin position="291"/>
        <end position="312"/>
    </location>
</feature>
<dbReference type="InterPro" id="IPR002656">
    <property type="entry name" value="Acyl_transf_3_dom"/>
</dbReference>
<gene>
    <name evidence="4" type="ORF">NWE73_15130</name>
</gene>
<keyword evidence="4" id="KW-0012">Acyltransferase</keyword>
<dbReference type="Pfam" id="PF19040">
    <property type="entry name" value="SGNH"/>
    <property type="match status" value="1"/>
</dbReference>
<accession>A0ABT6DRD0</accession>
<feature type="transmembrane region" description="Helical" evidence="1">
    <location>
        <begin position="200"/>
        <end position="218"/>
    </location>
</feature>
<feature type="transmembrane region" description="Helical" evidence="1">
    <location>
        <begin position="171"/>
        <end position="188"/>
    </location>
</feature>
<evidence type="ECO:0000259" key="2">
    <source>
        <dbReference type="Pfam" id="PF01757"/>
    </source>
</evidence>
<proteinExistence type="predicted"/>
<dbReference type="PANTHER" id="PTHR23028:SF53">
    <property type="entry name" value="ACYL_TRANSF_3 DOMAIN-CONTAINING PROTEIN"/>
    <property type="match status" value="1"/>
</dbReference>
<feature type="transmembrane region" description="Helical" evidence="1">
    <location>
        <begin position="230"/>
        <end position="246"/>
    </location>
</feature>
<dbReference type="InterPro" id="IPR050879">
    <property type="entry name" value="Acyltransferase_3"/>
</dbReference>
<keyword evidence="4" id="KW-0808">Transferase</keyword>